<name>A0A1I7S0F6_BURXY</name>
<feature type="transmembrane region" description="Helical" evidence="1">
    <location>
        <begin position="26"/>
        <end position="48"/>
    </location>
</feature>
<feature type="transmembrane region" description="Helical" evidence="1">
    <location>
        <begin position="402"/>
        <end position="422"/>
    </location>
</feature>
<protein>
    <submittedName>
        <fullName evidence="3">MFS domain-containing protein</fullName>
    </submittedName>
</protein>
<dbReference type="Proteomes" id="UP000095284">
    <property type="component" value="Unplaced"/>
</dbReference>
<organism evidence="2 3">
    <name type="scientific">Bursaphelenchus xylophilus</name>
    <name type="common">Pinewood nematode worm</name>
    <name type="synonym">Aphelenchoides xylophilus</name>
    <dbReference type="NCBI Taxonomy" id="6326"/>
    <lineage>
        <taxon>Eukaryota</taxon>
        <taxon>Metazoa</taxon>
        <taxon>Ecdysozoa</taxon>
        <taxon>Nematoda</taxon>
        <taxon>Chromadorea</taxon>
        <taxon>Rhabditida</taxon>
        <taxon>Tylenchina</taxon>
        <taxon>Tylenchomorpha</taxon>
        <taxon>Aphelenchoidea</taxon>
        <taxon>Aphelenchoididae</taxon>
        <taxon>Bursaphelenchus</taxon>
    </lineage>
</organism>
<feature type="transmembrane region" description="Helical" evidence="1">
    <location>
        <begin position="202"/>
        <end position="223"/>
    </location>
</feature>
<sequence length="562" mass="63116">MSNSTSTETSTLSQTRQSSKNINQRVLITVNVVVALVTAFHLGFRLIYADFIGFGPIFQQTEDLHNKTSYNFFLEHFSRPESPLYTNITCILGAVIIVAFSTKFAKLSLRYCLIWAIAASVVGVPFAISTFIWQLHWLQTAGLCLSDLALVISVCFQICIVQDLSNNKFKKIFTFFTGLFFALGTFVSCIVCLVTVDFPKIRLTVYLGIFLFSIPAIVGLLVIPDSLFFHIEQDEKLNVLDLLSTSLSTENPSLQRSYEFYHDSKMSAEDGKLIYTRAVAKCAYDGFLYVWLDKNGRTVALLAITTNVLGAVCDHMFSLRWYIHQAYIPFQTEDSYTALFTITFAFLLGSLLAIPVALLLSRRCMFVSACVVLLFCEIGHAITTTESMRQEVGFDISYRMGVFLRVLQTIISGATFSTHAWTIGAELAPRNIQVLVTSMGISCRFFASEAFILLHVASSASKTFIMSPLICIVLIVGAIIISFYMPKGNGFFNMYSWWMNMSEDIHALRHFNQNKQQLCTNYNYSDALLNRCRRAHMRVVESVVGSKSSSMVSKSEKSEKVN</sequence>
<reference evidence="3" key="1">
    <citation type="submission" date="2016-11" db="UniProtKB">
        <authorList>
            <consortium name="WormBaseParasite"/>
        </authorList>
    </citation>
    <scope>IDENTIFICATION</scope>
</reference>
<feature type="transmembrane region" description="Helical" evidence="1">
    <location>
        <begin position="113"/>
        <end position="134"/>
    </location>
</feature>
<dbReference type="Gene3D" id="1.20.1250.20">
    <property type="entry name" value="MFS general substrate transporter like domains"/>
    <property type="match status" value="1"/>
</dbReference>
<keyword evidence="1" id="KW-1133">Transmembrane helix</keyword>
<keyword evidence="1" id="KW-0472">Membrane</keyword>
<proteinExistence type="predicted"/>
<dbReference type="AlphaFoldDB" id="A0A1I7S0F6"/>
<evidence type="ECO:0000256" key="1">
    <source>
        <dbReference type="SAM" id="Phobius"/>
    </source>
</evidence>
<keyword evidence="1" id="KW-0812">Transmembrane</keyword>
<dbReference type="SUPFAM" id="SSF103473">
    <property type="entry name" value="MFS general substrate transporter"/>
    <property type="match status" value="1"/>
</dbReference>
<accession>A0A1I7S0F6</accession>
<dbReference type="InterPro" id="IPR036259">
    <property type="entry name" value="MFS_trans_sf"/>
</dbReference>
<dbReference type="WBParaSite" id="BXY_0648000.1">
    <property type="protein sequence ID" value="BXY_0648000.1"/>
    <property type="gene ID" value="BXY_0648000"/>
</dbReference>
<feature type="transmembrane region" description="Helical" evidence="1">
    <location>
        <begin position="172"/>
        <end position="196"/>
    </location>
</feature>
<feature type="transmembrane region" description="Helical" evidence="1">
    <location>
        <begin position="84"/>
        <end position="101"/>
    </location>
</feature>
<feature type="transmembrane region" description="Helical" evidence="1">
    <location>
        <begin position="299"/>
        <end position="323"/>
    </location>
</feature>
<evidence type="ECO:0000313" key="3">
    <source>
        <dbReference type="WBParaSite" id="BXY_0648000.1"/>
    </source>
</evidence>
<evidence type="ECO:0000313" key="2">
    <source>
        <dbReference type="Proteomes" id="UP000095284"/>
    </source>
</evidence>
<feature type="transmembrane region" description="Helical" evidence="1">
    <location>
        <begin position="434"/>
        <end position="457"/>
    </location>
</feature>
<feature type="transmembrane region" description="Helical" evidence="1">
    <location>
        <begin position="335"/>
        <end position="358"/>
    </location>
</feature>
<feature type="transmembrane region" description="Helical" evidence="1">
    <location>
        <begin position="463"/>
        <end position="485"/>
    </location>
</feature>